<gene>
    <name evidence="1" type="ORF">MILVUS5_LOCUS13805</name>
</gene>
<accession>A0ACB0JJG6</accession>
<dbReference type="EMBL" id="CASHSV030000044">
    <property type="protein sequence ID" value="CAJ2644845.1"/>
    <property type="molecule type" value="Genomic_DNA"/>
</dbReference>
<keyword evidence="2" id="KW-1185">Reference proteome</keyword>
<sequence>MNSSQKFVFRWRFRQINYNNVQELLQQVLIRRRTTFHGTLAFYFYYSAVSAVVAASLASISELTTSRDEEEPLEPEIECRWNCNLRPCDFKMEKLVLSYFQTFSLVGVCTTLTSGHNMQLRSLTSLRTFTLETWSNS</sequence>
<proteinExistence type="predicted"/>
<comment type="caution">
    <text evidence="1">The sequence shown here is derived from an EMBL/GenBank/DDBJ whole genome shotgun (WGS) entry which is preliminary data.</text>
</comment>
<evidence type="ECO:0000313" key="2">
    <source>
        <dbReference type="Proteomes" id="UP001177021"/>
    </source>
</evidence>
<dbReference type="Proteomes" id="UP001177021">
    <property type="component" value="Unassembled WGS sequence"/>
</dbReference>
<protein>
    <submittedName>
        <fullName evidence="1">Uncharacterized protein</fullName>
    </submittedName>
</protein>
<name>A0ACB0JJG6_TRIPR</name>
<organism evidence="1 2">
    <name type="scientific">Trifolium pratense</name>
    <name type="common">Red clover</name>
    <dbReference type="NCBI Taxonomy" id="57577"/>
    <lineage>
        <taxon>Eukaryota</taxon>
        <taxon>Viridiplantae</taxon>
        <taxon>Streptophyta</taxon>
        <taxon>Embryophyta</taxon>
        <taxon>Tracheophyta</taxon>
        <taxon>Spermatophyta</taxon>
        <taxon>Magnoliopsida</taxon>
        <taxon>eudicotyledons</taxon>
        <taxon>Gunneridae</taxon>
        <taxon>Pentapetalae</taxon>
        <taxon>rosids</taxon>
        <taxon>fabids</taxon>
        <taxon>Fabales</taxon>
        <taxon>Fabaceae</taxon>
        <taxon>Papilionoideae</taxon>
        <taxon>50 kb inversion clade</taxon>
        <taxon>NPAAA clade</taxon>
        <taxon>Hologalegina</taxon>
        <taxon>IRL clade</taxon>
        <taxon>Trifolieae</taxon>
        <taxon>Trifolium</taxon>
    </lineage>
</organism>
<evidence type="ECO:0000313" key="1">
    <source>
        <dbReference type="EMBL" id="CAJ2644845.1"/>
    </source>
</evidence>
<reference evidence="1" key="1">
    <citation type="submission" date="2023-10" db="EMBL/GenBank/DDBJ databases">
        <authorList>
            <person name="Rodriguez Cubillos JULIANA M."/>
            <person name="De Vega J."/>
        </authorList>
    </citation>
    <scope>NUCLEOTIDE SEQUENCE</scope>
</reference>